<keyword evidence="10" id="KW-0067">ATP-binding</keyword>
<sequence>MKLFFREHLPLIFINIIQIIFVLTIVYLDGYTNIPTAIYCLFITIFLLSMYLIYRYLTHKEYYKRLTATSYELTDAVQQLGNAPIPEALTNLLKSQYSQYINELHLQENKRANHLTFINQWVHQMKTPLSVMELITQDSDDENLRSIREEAEKISRGLEMVLYAARLETFEHDFQVEPVSMKKVIDDAIRENKRLFISNRVYPEIHGETIIVESDEKWLVFIMNQLITNAVKYSTGKAQKMIVSIQENSIKVQDFGIGIPVSDRKRVFHPFFTGENGRQYRESTGMGLYLVKEVCEKLGHQVEIESEIEKGTTVTITF</sequence>
<keyword evidence="6" id="KW-0808">Transferase</keyword>
<evidence type="ECO:0000256" key="14">
    <source>
        <dbReference type="SAM" id="Phobius"/>
    </source>
</evidence>
<dbReference type="InterPro" id="IPR003661">
    <property type="entry name" value="HisK_dim/P_dom"/>
</dbReference>
<comment type="subcellular location">
    <subcellularLocation>
        <location evidence="2">Cell membrane</location>
        <topology evidence="2">Multi-pass membrane protein</topology>
    </subcellularLocation>
</comment>
<keyword evidence="8" id="KW-0547">Nucleotide-binding</keyword>
<dbReference type="SUPFAM" id="SSF55874">
    <property type="entry name" value="ATPase domain of HSP90 chaperone/DNA topoisomerase II/histidine kinase"/>
    <property type="match status" value="1"/>
</dbReference>
<dbReference type="PANTHER" id="PTHR45453">
    <property type="entry name" value="PHOSPHATE REGULON SENSOR PROTEIN PHOR"/>
    <property type="match status" value="1"/>
</dbReference>
<evidence type="ECO:0000313" key="17">
    <source>
        <dbReference type="Proteomes" id="UP001596147"/>
    </source>
</evidence>
<evidence type="ECO:0000256" key="4">
    <source>
        <dbReference type="ARBA" id="ARBA00022475"/>
    </source>
</evidence>
<dbReference type="PANTHER" id="PTHR45453:SF2">
    <property type="entry name" value="HISTIDINE KINASE"/>
    <property type="match status" value="1"/>
</dbReference>
<dbReference type="EMBL" id="JBHSMC010000014">
    <property type="protein sequence ID" value="MFC5465279.1"/>
    <property type="molecule type" value="Genomic_DNA"/>
</dbReference>
<dbReference type="InterPro" id="IPR004358">
    <property type="entry name" value="Sig_transdc_His_kin-like_C"/>
</dbReference>
<evidence type="ECO:0000256" key="3">
    <source>
        <dbReference type="ARBA" id="ARBA00012438"/>
    </source>
</evidence>
<evidence type="ECO:0000256" key="7">
    <source>
        <dbReference type="ARBA" id="ARBA00022692"/>
    </source>
</evidence>
<evidence type="ECO:0000256" key="2">
    <source>
        <dbReference type="ARBA" id="ARBA00004651"/>
    </source>
</evidence>
<evidence type="ECO:0000256" key="6">
    <source>
        <dbReference type="ARBA" id="ARBA00022679"/>
    </source>
</evidence>
<keyword evidence="4" id="KW-1003">Cell membrane</keyword>
<keyword evidence="12" id="KW-0902">Two-component regulatory system</keyword>
<dbReference type="PRINTS" id="PR00344">
    <property type="entry name" value="BCTRLSENSOR"/>
</dbReference>
<dbReference type="EC" id="2.7.13.3" evidence="3"/>
<dbReference type="Proteomes" id="UP001596147">
    <property type="component" value="Unassembled WGS sequence"/>
</dbReference>
<dbReference type="CDD" id="cd00082">
    <property type="entry name" value="HisKA"/>
    <property type="match status" value="1"/>
</dbReference>
<dbReference type="SMART" id="SM00387">
    <property type="entry name" value="HATPase_c"/>
    <property type="match status" value="1"/>
</dbReference>
<comment type="catalytic activity">
    <reaction evidence="1">
        <text>ATP + protein L-histidine = ADP + protein N-phospho-L-histidine.</text>
        <dbReference type="EC" id="2.7.13.3"/>
    </reaction>
</comment>
<dbReference type="InterPro" id="IPR005467">
    <property type="entry name" value="His_kinase_dom"/>
</dbReference>
<evidence type="ECO:0000256" key="12">
    <source>
        <dbReference type="ARBA" id="ARBA00023012"/>
    </source>
</evidence>
<dbReference type="PROSITE" id="PS50109">
    <property type="entry name" value="HIS_KIN"/>
    <property type="match status" value="1"/>
</dbReference>
<protein>
    <recommendedName>
        <fullName evidence="3">histidine kinase</fullName>
        <ecNumber evidence="3">2.7.13.3</ecNumber>
    </recommendedName>
</protein>
<dbReference type="GO" id="GO:0016301">
    <property type="term" value="F:kinase activity"/>
    <property type="evidence" value="ECO:0007669"/>
    <property type="project" value="UniProtKB-KW"/>
</dbReference>
<comment type="caution">
    <text evidence="16">The sequence shown here is derived from an EMBL/GenBank/DDBJ whole genome shotgun (WGS) entry which is preliminary data.</text>
</comment>
<name>A0ABW0LHQ7_9BACI</name>
<keyword evidence="7 14" id="KW-0812">Transmembrane</keyword>
<keyword evidence="5" id="KW-0597">Phosphoprotein</keyword>
<evidence type="ECO:0000256" key="11">
    <source>
        <dbReference type="ARBA" id="ARBA00022989"/>
    </source>
</evidence>
<feature type="transmembrane region" description="Helical" evidence="14">
    <location>
        <begin position="34"/>
        <end position="54"/>
    </location>
</feature>
<evidence type="ECO:0000256" key="13">
    <source>
        <dbReference type="ARBA" id="ARBA00023136"/>
    </source>
</evidence>
<evidence type="ECO:0000256" key="5">
    <source>
        <dbReference type="ARBA" id="ARBA00022553"/>
    </source>
</evidence>
<evidence type="ECO:0000313" key="16">
    <source>
        <dbReference type="EMBL" id="MFC5465279.1"/>
    </source>
</evidence>
<evidence type="ECO:0000256" key="8">
    <source>
        <dbReference type="ARBA" id="ARBA00022741"/>
    </source>
</evidence>
<keyword evidence="11 14" id="KW-1133">Transmembrane helix</keyword>
<dbReference type="InterPro" id="IPR003594">
    <property type="entry name" value="HATPase_dom"/>
</dbReference>
<feature type="transmembrane region" description="Helical" evidence="14">
    <location>
        <begin position="9"/>
        <end position="28"/>
    </location>
</feature>
<keyword evidence="9 16" id="KW-0418">Kinase</keyword>
<dbReference type="InterPro" id="IPR050351">
    <property type="entry name" value="BphY/WalK/GraS-like"/>
</dbReference>
<dbReference type="Pfam" id="PF02518">
    <property type="entry name" value="HATPase_c"/>
    <property type="match status" value="1"/>
</dbReference>
<reference evidence="17" key="1">
    <citation type="journal article" date="2019" name="Int. J. Syst. Evol. Microbiol.">
        <title>The Global Catalogue of Microorganisms (GCM) 10K type strain sequencing project: providing services to taxonomists for standard genome sequencing and annotation.</title>
        <authorList>
            <consortium name="The Broad Institute Genomics Platform"/>
            <consortium name="The Broad Institute Genome Sequencing Center for Infectious Disease"/>
            <person name="Wu L."/>
            <person name="Ma J."/>
        </authorList>
    </citation>
    <scope>NUCLEOTIDE SEQUENCE [LARGE SCALE GENOMIC DNA]</scope>
    <source>
        <strain evidence="17">CGMCC 1.12237</strain>
    </source>
</reference>
<proteinExistence type="predicted"/>
<gene>
    <name evidence="16" type="ORF">ACFPM4_11015</name>
</gene>
<evidence type="ECO:0000256" key="10">
    <source>
        <dbReference type="ARBA" id="ARBA00022840"/>
    </source>
</evidence>
<accession>A0ABW0LHQ7</accession>
<keyword evidence="17" id="KW-1185">Reference proteome</keyword>
<keyword evidence="13 14" id="KW-0472">Membrane</keyword>
<evidence type="ECO:0000256" key="1">
    <source>
        <dbReference type="ARBA" id="ARBA00000085"/>
    </source>
</evidence>
<feature type="domain" description="Histidine kinase" evidence="15">
    <location>
        <begin position="120"/>
        <end position="318"/>
    </location>
</feature>
<organism evidence="16 17">
    <name type="scientific">Lederbergia graminis</name>
    <dbReference type="NCBI Taxonomy" id="735518"/>
    <lineage>
        <taxon>Bacteria</taxon>
        <taxon>Bacillati</taxon>
        <taxon>Bacillota</taxon>
        <taxon>Bacilli</taxon>
        <taxon>Bacillales</taxon>
        <taxon>Bacillaceae</taxon>
        <taxon>Lederbergia</taxon>
    </lineage>
</organism>
<evidence type="ECO:0000256" key="9">
    <source>
        <dbReference type="ARBA" id="ARBA00022777"/>
    </source>
</evidence>
<evidence type="ECO:0000259" key="15">
    <source>
        <dbReference type="PROSITE" id="PS50109"/>
    </source>
</evidence>
<dbReference type="RefSeq" id="WP_382351395.1">
    <property type="nucleotide sequence ID" value="NZ_JBHSMC010000014.1"/>
</dbReference>
<dbReference type="Gene3D" id="3.30.565.10">
    <property type="entry name" value="Histidine kinase-like ATPase, C-terminal domain"/>
    <property type="match status" value="1"/>
</dbReference>
<dbReference type="InterPro" id="IPR036890">
    <property type="entry name" value="HATPase_C_sf"/>
</dbReference>